<dbReference type="SUPFAM" id="SSF53448">
    <property type="entry name" value="Nucleotide-diphospho-sugar transferases"/>
    <property type="match status" value="1"/>
</dbReference>
<sequence>MAASAVSLAARTALGRHNLLSLKTAQKASRFYVKASSAHSTVAELKIKTIPTKPVEGQKTGTSGLRKKVKVFQQENYLANWIQALFNSLNPEDFKDGLLVLGGDGRYFNQEAAQIIIKIAAGNGVGKILVGRDAILSTPAVSAVIRKHKANGGFIMSASHNPGGPDYDWGIKFNYSSGQPAPESITDKIFGNTLSISEIKIADIPDVDFSCLGVTSYGKFIVEVIDPVADYLDLLENVFDFQLMKDLLSRPDFRFVFDAMHAVTGAYAKPIFVDRLGANLDCISNGVPLADFGHGHPDPNLTYAKELVSIMYGENAPDLGAASDGDGDRNMILGRDFFITPSDSVAIIAANAQAAIPYFQNGPKGLARSMPTSGALDRVAAKLKLPFYEVPTGWKFFGNLMDAEKLSICGEESFGTGSDHIREKDGIWAVLAWLSIIAYRNKGKKVGEKLVSVADVAREHWATYGRNFFSRYDYEECESDGANQMIGHLRDLISRTKYGNKYGSYELDFADDFSYTDPVDGSVASKQGIRFVFTDGSRIIFRLSGTGSAGATIRLYVEQFEPDVSKQDMDAQKALKSLIGITWRFTMNPIGLQKKLDDLVNLVGSLTKTTKEKHVDSPHFRSLPSLDGRTSLGSSVGSVHYDSPLRPTHNHPSQPLASPDLNPASVNLIENRIRKEMSPEPETECIHFVDANDITDDKGFFEDETEVTKLDSLYDLNPDLGVLEPLDLDTLVHLDPNDIKDIPLDKVCLDDINLISKEADLTLNPLKLSSEDSDFIISPNKTTPNNFGLILNNSDVNNLESEVSQLDLLHELDPNLIDPESFELRVITNHDPIENINMSSEDSNLNLKDSEPNFNNEPPLTLLDPNLGVAPLDLHLKESVLPDWADHITSPTDLNENISPHFHVVPTSTLDTLPRLLSPIPTGDSLGYVIMFESDDPSSYHTPDSYILPTTSLSFPVKDLPSPSWLTLLDHLTTPRRLSVTLAETPYGDALLAKDVFIAPPTPVPLNRETFCPLILRLVRLYYYLCMLVSQAPISYHGSFDTFFLERRFVPELPRLSRSNRTIPRSFVSGAAVCPGGVWNSDHLDQLFQIKLFLNFYPSSFANVSNKVDDEVFVQLENAAIEHSIAVDSAVLGKYNLWRREYDNEHADPKVKLMRDQMTMSKVYMALAKSKSKIDIYEELLNRLKESQRVIGNANADADLPQSAPETIRAMNQVLSKAKGQLYDCKIFIRNLRGMLQSADERVRGLKKQSTFLSQLAAKTIPNAIHCLSMRLSIDYYLLPPEQRKFPKSENLENPNLYHYALFSDNVLAASVVVNSTIMNAKEPEKHVFHLVTDKLNFGAMNMWFLLNPPGDATIHVENVDDFKWLNSSYCPVLRQLESVDMKEYYFMAAHPTTLSDGSSNLKYRNPKYLSMLNHLRFYLPQVYPKLNKILFLDDDIVVQKDLTPLWFIDLKGNVNGAVETCGESFHRFDKYLNFSNPYIAMNFDPNACGWAYGMNMFDLVEWKKKNITGIYHKWQTLNEDRALWKLGTLPPGLLTFYNLTHPLNKSWHVLGLGYNPSIDRSKIENAAVIHYNGNMKPWLELAMTKYRPYWTTYINYDHPYIKNCKLRR</sequence>
<dbReference type="FunFam" id="3.40.120.10:FF:000004">
    <property type="entry name" value="Phosphoglucomutase 5"/>
    <property type="match status" value="1"/>
</dbReference>
<evidence type="ECO:0000313" key="27">
    <source>
        <dbReference type="Proteomes" id="UP001552299"/>
    </source>
</evidence>
<evidence type="ECO:0000259" key="24">
    <source>
        <dbReference type="Pfam" id="PF02879"/>
    </source>
</evidence>
<dbReference type="GO" id="GO:0046872">
    <property type="term" value="F:metal ion binding"/>
    <property type="evidence" value="ECO:0007669"/>
    <property type="project" value="UniProtKB-KW"/>
</dbReference>
<evidence type="ECO:0000256" key="8">
    <source>
        <dbReference type="ARBA" id="ARBA00022528"/>
    </source>
</evidence>
<dbReference type="InterPro" id="IPR005844">
    <property type="entry name" value="A-D-PHexomutase_a/b/a-I"/>
</dbReference>
<dbReference type="Gene3D" id="3.30.310.50">
    <property type="entry name" value="Alpha-D-phosphohexomutase, C-terminal domain"/>
    <property type="match status" value="1"/>
</dbReference>
<evidence type="ECO:0000313" key="26">
    <source>
        <dbReference type="EMBL" id="KAL0913967.1"/>
    </source>
</evidence>
<reference evidence="26 27" key="1">
    <citation type="journal article" date="2024" name="Plant Biotechnol. J.">
        <title>Dendrobium thyrsiflorum genome and its molecular insights into genes involved in important horticultural traits.</title>
        <authorList>
            <person name="Chen B."/>
            <person name="Wang J.Y."/>
            <person name="Zheng P.J."/>
            <person name="Li K.L."/>
            <person name="Liang Y.M."/>
            <person name="Chen X.F."/>
            <person name="Zhang C."/>
            <person name="Zhao X."/>
            <person name="He X."/>
            <person name="Zhang G.Q."/>
            <person name="Liu Z.J."/>
            <person name="Xu Q."/>
        </authorList>
    </citation>
    <scope>NUCLEOTIDE SEQUENCE [LARGE SCALE GENOMIC DNA]</scope>
    <source>
        <strain evidence="26">GZMU011</strain>
    </source>
</reference>
<dbReference type="Pfam" id="PF24947">
    <property type="entry name" value="PGM1_C_vert_fung"/>
    <property type="match status" value="1"/>
</dbReference>
<dbReference type="InterPro" id="IPR016055">
    <property type="entry name" value="A-D-PHexomutase_a/b/a-I/II/III"/>
</dbReference>
<dbReference type="NCBIfam" id="NF005737">
    <property type="entry name" value="PRK07564.1-1"/>
    <property type="match status" value="1"/>
</dbReference>
<dbReference type="GO" id="GO:0016757">
    <property type="term" value="F:glycosyltransferase activity"/>
    <property type="evidence" value="ECO:0007669"/>
    <property type="project" value="UniProtKB-KW"/>
</dbReference>
<evidence type="ECO:0000259" key="25">
    <source>
        <dbReference type="Pfam" id="PF02880"/>
    </source>
</evidence>
<dbReference type="InterPro" id="IPR045244">
    <property type="entry name" value="PGM"/>
</dbReference>
<evidence type="ECO:0000259" key="23">
    <source>
        <dbReference type="Pfam" id="PF02878"/>
    </source>
</evidence>
<dbReference type="InterPro" id="IPR002495">
    <property type="entry name" value="Glyco_trans_8"/>
</dbReference>
<dbReference type="Pfam" id="PF02878">
    <property type="entry name" value="PGM_PMM_I"/>
    <property type="match status" value="1"/>
</dbReference>
<comment type="catalytic activity">
    <reaction evidence="19">
        <text>alpha-D-glucose 1,6-bisphosphate + L-seryl-[protein] = O-phospho-L-seryl-[protein] + alpha-D-glucose 6-phosphate</text>
        <dbReference type="Rhea" id="RHEA:68752"/>
        <dbReference type="Rhea" id="RHEA-COMP:9863"/>
        <dbReference type="Rhea" id="RHEA-COMP:11604"/>
        <dbReference type="ChEBI" id="CHEBI:29999"/>
        <dbReference type="ChEBI" id="CHEBI:58225"/>
        <dbReference type="ChEBI" id="CHEBI:58392"/>
        <dbReference type="ChEBI" id="CHEBI:83421"/>
    </reaction>
</comment>
<dbReference type="Pfam" id="PF02880">
    <property type="entry name" value="PGM_PMM_III"/>
    <property type="match status" value="1"/>
</dbReference>
<evidence type="ECO:0000256" key="7">
    <source>
        <dbReference type="ARBA" id="ARBA00022526"/>
    </source>
</evidence>
<dbReference type="GO" id="GO:0004614">
    <property type="term" value="F:phosphoglucomutase activity"/>
    <property type="evidence" value="ECO:0007669"/>
    <property type="project" value="UniProtKB-EC"/>
</dbReference>
<dbReference type="InterPro" id="IPR029044">
    <property type="entry name" value="Nucleotide-diphossugar_trans"/>
</dbReference>
<dbReference type="Proteomes" id="UP001552299">
    <property type="component" value="Unassembled WGS sequence"/>
</dbReference>
<feature type="domain" description="Alpha-D-phosphohexomutase alpha/beta/alpha" evidence="25">
    <location>
        <begin position="342"/>
        <end position="448"/>
    </location>
</feature>
<dbReference type="FunFam" id="3.30.310.50:FF:000002">
    <property type="entry name" value="Phosphoglucomutase 5"/>
    <property type="match status" value="1"/>
</dbReference>
<dbReference type="InterPro" id="IPR036900">
    <property type="entry name" value="A-D-PHexomutase_C_sf"/>
</dbReference>
<dbReference type="GO" id="GO:0009507">
    <property type="term" value="C:chloroplast"/>
    <property type="evidence" value="ECO:0007669"/>
    <property type="project" value="UniProtKB-SubCell"/>
</dbReference>
<comment type="subcellular location">
    <subcellularLocation>
        <location evidence="3">Plastid</location>
        <location evidence="3">Chloroplast</location>
    </subcellularLocation>
</comment>
<name>A0ABD0UMC6_DENTH</name>
<dbReference type="InterPro" id="IPR005845">
    <property type="entry name" value="A-D-PHexomutase_a/b/a-II"/>
</dbReference>
<keyword evidence="9" id="KW-0597">Phosphoprotein</keyword>
<evidence type="ECO:0000256" key="6">
    <source>
        <dbReference type="ARBA" id="ARBA00012728"/>
    </source>
</evidence>
<evidence type="ECO:0000256" key="9">
    <source>
        <dbReference type="ARBA" id="ARBA00022553"/>
    </source>
</evidence>
<dbReference type="SUPFAM" id="SSF53738">
    <property type="entry name" value="Phosphoglucomutase, first 3 domains"/>
    <property type="match status" value="3"/>
</dbReference>
<dbReference type="EC" id="5.4.2.2" evidence="6"/>
<evidence type="ECO:0000256" key="20">
    <source>
        <dbReference type="ARBA" id="ARBA00049409"/>
    </source>
</evidence>
<evidence type="ECO:0000256" key="10">
    <source>
        <dbReference type="ARBA" id="ARBA00022640"/>
    </source>
</evidence>
<keyword evidence="10" id="KW-0934">Plastid</keyword>
<evidence type="ECO:0000256" key="17">
    <source>
        <dbReference type="ARBA" id="ARBA00041398"/>
    </source>
</evidence>
<comment type="caution">
    <text evidence="26">The sequence shown here is derived from an EMBL/GenBank/DDBJ whole genome shotgun (WGS) entry which is preliminary data.</text>
</comment>
<evidence type="ECO:0000256" key="4">
    <source>
        <dbReference type="ARBA" id="ARBA00010231"/>
    </source>
</evidence>
<dbReference type="Pfam" id="PF25557">
    <property type="entry name" value="GAUT_1"/>
    <property type="match status" value="1"/>
</dbReference>
<protein>
    <recommendedName>
        <fullName evidence="6">phosphoglucomutase (alpha-D-glucose-1,6-bisphosphate-dependent)</fullName>
        <ecNumber evidence="6">5.4.2.2</ecNumber>
    </recommendedName>
    <alternativeName>
        <fullName evidence="17">Glucose phosphomutase</fullName>
    </alternativeName>
</protein>
<feature type="domain" description="Alpha-D-phosphohexomutase alpha/beta/alpha" evidence="23">
    <location>
        <begin position="58"/>
        <end position="197"/>
    </location>
</feature>
<comment type="similarity">
    <text evidence="4">Belongs to the phosphohexose mutase family.</text>
</comment>
<evidence type="ECO:0000256" key="15">
    <source>
        <dbReference type="ARBA" id="ARBA00023235"/>
    </source>
</evidence>
<evidence type="ECO:0000256" key="3">
    <source>
        <dbReference type="ARBA" id="ARBA00004229"/>
    </source>
</evidence>
<dbReference type="Gene3D" id="3.40.120.10">
    <property type="entry name" value="Alpha-D-Glucose-1,6-Bisphosphate, subunit A, domain 3"/>
    <property type="match status" value="3"/>
</dbReference>
<dbReference type="PROSITE" id="PS00710">
    <property type="entry name" value="PGM_PMM"/>
    <property type="match status" value="1"/>
</dbReference>
<dbReference type="PANTHER" id="PTHR22573:SF59">
    <property type="entry name" value="PHOSPHOGLUCOMUTASE, CHLOROPLASTIC"/>
    <property type="match status" value="1"/>
</dbReference>
<keyword evidence="27" id="KW-1185">Reference proteome</keyword>
<dbReference type="CDD" id="cd03085">
    <property type="entry name" value="PGM1"/>
    <property type="match status" value="1"/>
</dbReference>
<keyword evidence="11" id="KW-0328">Glycosyltransferase</keyword>
<dbReference type="Pfam" id="PF01501">
    <property type="entry name" value="Glyco_transf_8"/>
    <property type="match status" value="1"/>
</dbReference>
<dbReference type="InterPro" id="IPR016066">
    <property type="entry name" value="A-D-PHexomutase_CS"/>
</dbReference>
<keyword evidence="13" id="KW-0460">Magnesium</keyword>
<organism evidence="26 27">
    <name type="scientific">Dendrobium thyrsiflorum</name>
    <name type="common">Pinecone-like raceme dendrobium</name>
    <name type="synonym">Orchid</name>
    <dbReference type="NCBI Taxonomy" id="117978"/>
    <lineage>
        <taxon>Eukaryota</taxon>
        <taxon>Viridiplantae</taxon>
        <taxon>Streptophyta</taxon>
        <taxon>Embryophyta</taxon>
        <taxon>Tracheophyta</taxon>
        <taxon>Spermatophyta</taxon>
        <taxon>Magnoliopsida</taxon>
        <taxon>Liliopsida</taxon>
        <taxon>Asparagales</taxon>
        <taxon>Orchidaceae</taxon>
        <taxon>Epidendroideae</taxon>
        <taxon>Malaxideae</taxon>
        <taxon>Dendrobiinae</taxon>
        <taxon>Dendrobium</taxon>
    </lineage>
</organism>
<gene>
    <name evidence="26" type="ORF">M5K25_017462</name>
</gene>
<evidence type="ECO:0000256" key="18">
    <source>
        <dbReference type="ARBA" id="ARBA00045679"/>
    </source>
</evidence>
<feature type="region of interest" description="Disordered" evidence="22">
    <location>
        <begin position="637"/>
        <end position="663"/>
    </location>
</feature>
<dbReference type="FunFam" id="3.40.120.10:FF:000009">
    <property type="entry name" value="Phosphoglucomutase, cytoplasmic 1"/>
    <property type="match status" value="1"/>
</dbReference>
<feature type="domain" description="Alpha-D-phosphohexomutase alpha/beta/alpha" evidence="24">
    <location>
        <begin position="230"/>
        <end position="333"/>
    </location>
</feature>
<evidence type="ECO:0000256" key="2">
    <source>
        <dbReference type="ARBA" id="ARBA00001946"/>
    </source>
</evidence>
<evidence type="ECO:0000256" key="5">
    <source>
        <dbReference type="ARBA" id="ARBA00011245"/>
    </source>
</evidence>
<dbReference type="PRINTS" id="PR00509">
    <property type="entry name" value="PGMPMM"/>
</dbReference>
<proteinExistence type="inferred from homology"/>
<dbReference type="SUPFAM" id="SSF55957">
    <property type="entry name" value="Phosphoglucomutase, C-terminal domain"/>
    <property type="match status" value="1"/>
</dbReference>
<keyword evidence="12" id="KW-0479">Metal-binding</keyword>
<comment type="catalytic activity">
    <reaction evidence="20">
        <text>O-phospho-L-seryl-[protein] + alpha-D-glucose 1-phosphate = alpha-D-glucose 1,6-bisphosphate + L-seryl-[protein]</text>
        <dbReference type="Rhea" id="RHEA:68748"/>
        <dbReference type="Rhea" id="RHEA-COMP:9863"/>
        <dbReference type="Rhea" id="RHEA-COMP:11604"/>
        <dbReference type="ChEBI" id="CHEBI:29999"/>
        <dbReference type="ChEBI" id="CHEBI:58392"/>
        <dbReference type="ChEBI" id="CHEBI:58601"/>
        <dbReference type="ChEBI" id="CHEBI:83421"/>
    </reaction>
</comment>
<evidence type="ECO:0000256" key="19">
    <source>
        <dbReference type="ARBA" id="ARBA00049318"/>
    </source>
</evidence>
<keyword evidence="8" id="KW-0150">Chloroplast</keyword>
<feature type="coiled-coil region" evidence="21">
    <location>
        <begin position="1167"/>
        <end position="1197"/>
    </location>
</feature>
<keyword evidence="14" id="KW-0809">Transit peptide</keyword>
<comment type="subunit">
    <text evidence="5">Monomer.</text>
</comment>
<dbReference type="FunFam" id="3.40.120.10:FF:000005">
    <property type="entry name" value="Phosphoglucomutase 5"/>
    <property type="match status" value="1"/>
</dbReference>
<dbReference type="EMBL" id="JANQDX010000013">
    <property type="protein sequence ID" value="KAL0913967.1"/>
    <property type="molecule type" value="Genomic_DNA"/>
</dbReference>
<dbReference type="PANTHER" id="PTHR22573">
    <property type="entry name" value="PHOSPHOHEXOMUTASE FAMILY MEMBER"/>
    <property type="match status" value="1"/>
</dbReference>
<keyword evidence="15" id="KW-0413">Isomerase</keyword>
<dbReference type="CDD" id="cd06429">
    <property type="entry name" value="GT8_like_1"/>
    <property type="match status" value="1"/>
</dbReference>
<evidence type="ECO:0000256" key="14">
    <source>
        <dbReference type="ARBA" id="ARBA00022946"/>
    </source>
</evidence>
<keyword evidence="21" id="KW-0175">Coiled coil</keyword>
<evidence type="ECO:0000256" key="13">
    <source>
        <dbReference type="ARBA" id="ARBA00022842"/>
    </source>
</evidence>
<evidence type="ECO:0000256" key="11">
    <source>
        <dbReference type="ARBA" id="ARBA00022676"/>
    </source>
</evidence>
<evidence type="ECO:0000256" key="12">
    <source>
        <dbReference type="ARBA" id="ARBA00022723"/>
    </source>
</evidence>
<accession>A0ABD0UMC6</accession>
<comment type="function">
    <text evidence="18">Catalyzes the reversible isomerization of alpha-D-glucose 1-phosphate to alpha-D-glucose 6-phosphate. The mechanism proceeds via the intermediate compound alpha-D-glucose 1,6-bisphosphate. This enzyme participates in both the breakdown and synthesis of glucose.</text>
</comment>
<evidence type="ECO:0000256" key="21">
    <source>
        <dbReference type="SAM" id="Coils"/>
    </source>
</evidence>
<dbReference type="InterPro" id="IPR005841">
    <property type="entry name" value="Alpha-D-phosphohexomutase_SF"/>
</dbReference>
<dbReference type="InterPro" id="IPR005846">
    <property type="entry name" value="A-D-PHexomutase_a/b/a-III"/>
</dbReference>
<dbReference type="Pfam" id="PF02879">
    <property type="entry name" value="PGM_PMM_II"/>
    <property type="match status" value="1"/>
</dbReference>
<keyword evidence="11" id="KW-0808">Transferase</keyword>
<keyword evidence="7" id="KW-0313">Glucose metabolism</keyword>
<evidence type="ECO:0000256" key="22">
    <source>
        <dbReference type="SAM" id="MobiDB-lite"/>
    </source>
</evidence>
<dbReference type="GO" id="GO:0006006">
    <property type="term" value="P:glucose metabolic process"/>
    <property type="evidence" value="ECO:0007669"/>
    <property type="project" value="UniProtKB-KW"/>
</dbReference>
<dbReference type="Gene3D" id="3.90.550.10">
    <property type="entry name" value="Spore Coat Polysaccharide Biosynthesis Protein SpsA, Chain A"/>
    <property type="match status" value="1"/>
</dbReference>
<evidence type="ECO:0000256" key="1">
    <source>
        <dbReference type="ARBA" id="ARBA00000443"/>
    </source>
</evidence>
<comment type="cofactor">
    <cofactor evidence="2">
        <name>Mg(2+)</name>
        <dbReference type="ChEBI" id="CHEBI:18420"/>
    </cofactor>
</comment>
<evidence type="ECO:0000256" key="16">
    <source>
        <dbReference type="ARBA" id="ARBA00023277"/>
    </source>
</evidence>
<keyword evidence="16" id="KW-0119">Carbohydrate metabolism</keyword>
<comment type="catalytic activity">
    <reaction evidence="1">
        <text>alpha-D-glucose 1-phosphate = alpha-D-glucose 6-phosphate</text>
        <dbReference type="Rhea" id="RHEA:23536"/>
        <dbReference type="ChEBI" id="CHEBI:58225"/>
        <dbReference type="ChEBI" id="CHEBI:58601"/>
        <dbReference type="EC" id="5.4.2.2"/>
    </reaction>
</comment>